<evidence type="ECO:0000313" key="9">
    <source>
        <dbReference type="RefSeq" id="XP_030751984.1"/>
    </source>
</evidence>
<proteinExistence type="inferred from homology"/>
<dbReference type="SUPFAM" id="SSF47616">
    <property type="entry name" value="GST C-terminal domain-like"/>
    <property type="match status" value="1"/>
</dbReference>
<feature type="domain" description="GST C-terminal" evidence="7">
    <location>
        <begin position="92"/>
        <end position="226"/>
    </location>
</feature>
<comment type="catalytic activity">
    <reaction evidence="5">
        <text>RX + glutathione = an S-substituted glutathione + a halide anion + H(+)</text>
        <dbReference type="Rhea" id="RHEA:16437"/>
        <dbReference type="ChEBI" id="CHEBI:15378"/>
        <dbReference type="ChEBI" id="CHEBI:16042"/>
        <dbReference type="ChEBI" id="CHEBI:17792"/>
        <dbReference type="ChEBI" id="CHEBI:57925"/>
        <dbReference type="ChEBI" id="CHEBI:90779"/>
        <dbReference type="EC" id="2.5.1.18"/>
    </reaction>
</comment>
<name>A0A6J2XMT8_SITOR</name>
<dbReference type="Gene3D" id="1.20.1050.10">
    <property type="match status" value="1"/>
</dbReference>
<comment type="subcellular location">
    <subcellularLocation>
        <location evidence="1">Cytoplasm</location>
    </subcellularLocation>
</comment>
<dbReference type="InterPro" id="IPR004046">
    <property type="entry name" value="GST_C"/>
</dbReference>
<evidence type="ECO:0000256" key="1">
    <source>
        <dbReference type="ARBA" id="ARBA00004496"/>
    </source>
</evidence>
<evidence type="ECO:0000313" key="8">
    <source>
        <dbReference type="Proteomes" id="UP000504635"/>
    </source>
</evidence>
<dbReference type="GeneID" id="115879348"/>
<evidence type="ECO:0000259" key="7">
    <source>
        <dbReference type="PROSITE" id="PS50405"/>
    </source>
</evidence>
<dbReference type="Pfam" id="PF00043">
    <property type="entry name" value="GST_C"/>
    <property type="match status" value="1"/>
</dbReference>
<comment type="similarity">
    <text evidence="2">Belongs to the GST superfamily. Theta family.</text>
</comment>
<protein>
    <submittedName>
        <fullName evidence="9">Glutathione S-transferase theta-3-like</fullName>
    </submittedName>
</protein>
<dbReference type="AlphaFoldDB" id="A0A6J2XMT8"/>
<dbReference type="SFLD" id="SFLDG00358">
    <property type="entry name" value="Main_(cytGST)"/>
    <property type="match status" value="1"/>
</dbReference>
<dbReference type="CDD" id="cd03183">
    <property type="entry name" value="GST_C_Theta"/>
    <property type="match status" value="1"/>
</dbReference>
<dbReference type="FunFam" id="3.40.30.10:FF:000176">
    <property type="entry name" value="Glutathione S-transferase theta-1"/>
    <property type="match status" value="1"/>
</dbReference>
<keyword evidence="8" id="KW-1185">Reference proteome</keyword>
<dbReference type="Proteomes" id="UP000504635">
    <property type="component" value="Unplaced"/>
</dbReference>
<gene>
    <name evidence="9" type="primary">LOC115879348</name>
</gene>
<dbReference type="FunCoup" id="A0A6J2XMT8">
    <property type="interactions" value="692"/>
</dbReference>
<dbReference type="InterPro" id="IPR040075">
    <property type="entry name" value="GST_N_Theta"/>
</dbReference>
<dbReference type="InterPro" id="IPR010987">
    <property type="entry name" value="Glutathione-S-Trfase_C-like"/>
</dbReference>
<dbReference type="GO" id="GO:0004364">
    <property type="term" value="F:glutathione transferase activity"/>
    <property type="evidence" value="ECO:0007669"/>
    <property type="project" value="UniProtKB-EC"/>
</dbReference>
<evidence type="ECO:0000256" key="2">
    <source>
        <dbReference type="ARBA" id="ARBA00009899"/>
    </source>
</evidence>
<dbReference type="InterPro" id="IPR004045">
    <property type="entry name" value="Glutathione_S-Trfase_N"/>
</dbReference>
<dbReference type="Gene3D" id="3.40.30.10">
    <property type="entry name" value="Glutaredoxin"/>
    <property type="match status" value="1"/>
</dbReference>
<dbReference type="GO" id="GO:0005737">
    <property type="term" value="C:cytoplasm"/>
    <property type="evidence" value="ECO:0007669"/>
    <property type="project" value="UniProtKB-SubCell"/>
</dbReference>
<dbReference type="SMR" id="A0A6J2XMT8"/>
<dbReference type="InterPro" id="IPR040079">
    <property type="entry name" value="Glutathione_S-Trfase"/>
</dbReference>
<keyword evidence="4" id="KW-0808">Transferase</keyword>
<dbReference type="SUPFAM" id="SSF52833">
    <property type="entry name" value="Thioredoxin-like"/>
    <property type="match status" value="1"/>
</dbReference>
<organism evidence="8 9">
    <name type="scientific">Sitophilus oryzae</name>
    <name type="common">Rice weevil</name>
    <name type="synonym">Curculio oryzae</name>
    <dbReference type="NCBI Taxonomy" id="7048"/>
    <lineage>
        <taxon>Eukaryota</taxon>
        <taxon>Metazoa</taxon>
        <taxon>Ecdysozoa</taxon>
        <taxon>Arthropoda</taxon>
        <taxon>Hexapoda</taxon>
        <taxon>Insecta</taxon>
        <taxon>Pterygota</taxon>
        <taxon>Neoptera</taxon>
        <taxon>Endopterygota</taxon>
        <taxon>Coleoptera</taxon>
        <taxon>Polyphaga</taxon>
        <taxon>Cucujiformia</taxon>
        <taxon>Curculionidae</taxon>
        <taxon>Dryophthorinae</taxon>
        <taxon>Sitophilus</taxon>
    </lineage>
</organism>
<dbReference type="FunFam" id="1.20.1050.10:FF:000039">
    <property type="entry name" value="Glutathione S-transferase theta-1"/>
    <property type="match status" value="1"/>
</dbReference>
<dbReference type="PROSITE" id="PS50404">
    <property type="entry name" value="GST_NTER"/>
    <property type="match status" value="1"/>
</dbReference>
<dbReference type="GO" id="GO:0006749">
    <property type="term" value="P:glutathione metabolic process"/>
    <property type="evidence" value="ECO:0007669"/>
    <property type="project" value="TreeGrafter"/>
</dbReference>
<keyword evidence="3" id="KW-0963">Cytoplasm</keyword>
<accession>A0A6J2XMT8</accession>
<dbReference type="KEGG" id="soy:115879348"/>
<dbReference type="InterPro" id="IPR036282">
    <property type="entry name" value="Glutathione-S-Trfase_C_sf"/>
</dbReference>
<evidence type="ECO:0000256" key="3">
    <source>
        <dbReference type="ARBA" id="ARBA00022490"/>
    </source>
</evidence>
<dbReference type="RefSeq" id="XP_030751984.1">
    <property type="nucleotide sequence ID" value="XM_030896124.1"/>
</dbReference>
<evidence type="ECO:0000259" key="6">
    <source>
        <dbReference type="PROSITE" id="PS50404"/>
    </source>
</evidence>
<dbReference type="InterPro" id="IPR040077">
    <property type="entry name" value="GST_C_Theta"/>
</dbReference>
<dbReference type="CDD" id="cd03050">
    <property type="entry name" value="GST_N_Theta"/>
    <property type="match status" value="1"/>
</dbReference>
<dbReference type="SFLD" id="SFLDS00019">
    <property type="entry name" value="Glutathione_Transferase_(cytos"/>
    <property type="match status" value="1"/>
</dbReference>
<dbReference type="InterPro" id="IPR051369">
    <property type="entry name" value="GST_Theta"/>
</dbReference>
<feature type="domain" description="GST N-terminal" evidence="6">
    <location>
        <begin position="2"/>
        <end position="84"/>
    </location>
</feature>
<dbReference type="PANTHER" id="PTHR43917">
    <property type="match status" value="1"/>
</dbReference>
<dbReference type="InParanoid" id="A0A6J2XMT8"/>
<dbReference type="CTD" id="103140"/>
<dbReference type="PANTHER" id="PTHR43917:SF8">
    <property type="entry name" value="GH16740P-RELATED"/>
    <property type="match status" value="1"/>
</dbReference>
<sequence length="230" mass="26787">MSALKYYFDLMSQPSRAVYVFLKITKIPFEPYAVALRKGEHRTDDFKQNFNKFQKVPFIHHGDFKLAESIAIVRYLSKQYKDNVPDYLYPSGAKEQAKVDEFLEWQHLNIRLHCAQYFWYKWLIPNITQSPPDDDKIERLESAMLGSISDFEDLFLSQGHKYVVGNTLTVADIFAACELEQPRIAGYDVCQNRPKLKSWLDSVKKDCDPFFAEANVFVDKFAKKTLAAKM</sequence>
<dbReference type="InterPro" id="IPR036249">
    <property type="entry name" value="Thioredoxin-like_sf"/>
</dbReference>
<dbReference type="OrthoDB" id="422574at2759"/>
<dbReference type="Pfam" id="PF02798">
    <property type="entry name" value="GST_N"/>
    <property type="match status" value="1"/>
</dbReference>
<reference evidence="9" key="1">
    <citation type="submission" date="2025-08" db="UniProtKB">
        <authorList>
            <consortium name="RefSeq"/>
        </authorList>
    </citation>
    <scope>IDENTIFICATION</scope>
    <source>
        <tissue evidence="9">Gonads</tissue>
    </source>
</reference>
<evidence type="ECO:0000256" key="4">
    <source>
        <dbReference type="ARBA" id="ARBA00022679"/>
    </source>
</evidence>
<dbReference type="PROSITE" id="PS50405">
    <property type="entry name" value="GST_CTER"/>
    <property type="match status" value="1"/>
</dbReference>
<evidence type="ECO:0000256" key="5">
    <source>
        <dbReference type="ARBA" id="ARBA00047960"/>
    </source>
</evidence>